<feature type="domain" description="Succinylglutamate desuccinylase/Aspartoacylase catalytic" evidence="5">
    <location>
        <begin position="47"/>
        <end position="231"/>
    </location>
</feature>
<evidence type="ECO:0000313" key="6">
    <source>
        <dbReference type="EMBL" id="KTQ97140.1"/>
    </source>
</evidence>
<dbReference type="Proteomes" id="UP000078272">
    <property type="component" value="Unassembled WGS sequence"/>
</dbReference>
<dbReference type="InterPro" id="IPR043795">
    <property type="entry name" value="N-alpha-Ac-DABA-like"/>
</dbReference>
<name>A0A175RAV2_9HYPH</name>
<keyword evidence="3" id="KW-0378">Hydrolase</keyword>
<evidence type="ECO:0000259" key="5">
    <source>
        <dbReference type="Pfam" id="PF24827"/>
    </source>
</evidence>
<organism evidence="6 7">
    <name type="scientific">Aureimonas ureilytica</name>
    <dbReference type="NCBI Taxonomy" id="401562"/>
    <lineage>
        <taxon>Bacteria</taxon>
        <taxon>Pseudomonadati</taxon>
        <taxon>Pseudomonadota</taxon>
        <taxon>Alphaproteobacteria</taxon>
        <taxon>Hyphomicrobiales</taxon>
        <taxon>Aurantimonadaceae</taxon>
        <taxon>Aureimonas</taxon>
    </lineage>
</organism>
<dbReference type="PANTHER" id="PTHR37326">
    <property type="entry name" value="BLL3975 PROTEIN"/>
    <property type="match status" value="1"/>
</dbReference>
<dbReference type="Gene3D" id="3.40.630.10">
    <property type="entry name" value="Zn peptidases"/>
    <property type="match status" value="1"/>
</dbReference>
<dbReference type="AlphaFoldDB" id="A0A175RAV2"/>
<evidence type="ECO:0000313" key="7">
    <source>
        <dbReference type="Proteomes" id="UP000078272"/>
    </source>
</evidence>
<evidence type="ECO:0000256" key="3">
    <source>
        <dbReference type="ARBA" id="ARBA00022801"/>
    </source>
</evidence>
<dbReference type="STRING" id="401562.NS365_21845"/>
<dbReference type="eggNOG" id="COG3608">
    <property type="taxonomic scope" value="Bacteria"/>
</dbReference>
<dbReference type="EMBL" id="LDPZ01000011">
    <property type="protein sequence ID" value="KTQ97140.1"/>
    <property type="molecule type" value="Genomic_DNA"/>
</dbReference>
<dbReference type="GO" id="GO:0046872">
    <property type="term" value="F:metal ion binding"/>
    <property type="evidence" value="ECO:0007669"/>
    <property type="project" value="UniProtKB-KW"/>
</dbReference>
<dbReference type="OrthoDB" id="9782876at2"/>
<dbReference type="SUPFAM" id="SSF53187">
    <property type="entry name" value="Zn-dependent exopeptidases"/>
    <property type="match status" value="1"/>
</dbReference>
<dbReference type="RefSeq" id="WP_058634115.1">
    <property type="nucleotide sequence ID" value="NZ_LDPZ01000011.1"/>
</dbReference>
<comment type="caution">
    <text evidence="6">The sequence shown here is derived from an EMBL/GenBank/DDBJ whole genome shotgun (WGS) entry which is preliminary data.</text>
</comment>
<dbReference type="PIRSF" id="PIRSF039012">
    <property type="entry name" value="ASP"/>
    <property type="match status" value="1"/>
</dbReference>
<comment type="cofactor">
    <cofactor evidence="1">
        <name>Zn(2+)</name>
        <dbReference type="ChEBI" id="CHEBI:29105"/>
    </cofactor>
</comment>
<keyword evidence="2" id="KW-0479">Metal-binding</keyword>
<dbReference type="PATRIC" id="fig|401562.3.peg.308"/>
<dbReference type="Pfam" id="PF24827">
    <property type="entry name" value="AstE_AspA_cat"/>
    <property type="match status" value="1"/>
</dbReference>
<evidence type="ECO:0000256" key="2">
    <source>
        <dbReference type="ARBA" id="ARBA00022723"/>
    </source>
</evidence>
<protein>
    <submittedName>
        <fullName evidence="6">Deacylase</fullName>
    </submittedName>
</protein>
<dbReference type="InterPro" id="IPR053138">
    <property type="entry name" value="N-alpha-Ac-DABA_deacetylase"/>
</dbReference>
<dbReference type="PANTHER" id="PTHR37326:SF1">
    <property type="entry name" value="BLL3975 PROTEIN"/>
    <property type="match status" value="1"/>
</dbReference>
<evidence type="ECO:0000256" key="4">
    <source>
        <dbReference type="ARBA" id="ARBA00022833"/>
    </source>
</evidence>
<proteinExistence type="predicted"/>
<dbReference type="GO" id="GO:0016811">
    <property type="term" value="F:hydrolase activity, acting on carbon-nitrogen (but not peptide) bonds, in linear amides"/>
    <property type="evidence" value="ECO:0007669"/>
    <property type="project" value="InterPro"/>
</dbReference>
<dbReference type="CDD" id="cd06252">
    <property type="entry name" value="M14_ASTE_ASPA-like"/>
    <property type="match status" value="1"/>
</dbReference>
<evidence type="ECO:0000256" key="1">
    <source>
        <dbReference type="ARBA" id="ARBA00001947"/>
    </source>
</evidence>
<gene>
    <name evidence="6" type="ORF">NS226_05320</name>
</gene>
<sequence>MHTGLFHSIDFERDGKHLSHLGIPFSVDRSPYYQVKIPICRIRNGSGPRVLLMAGNHGDEYEGEICLTRLVRRIEPGMIRGELTILPFANHPAVMAARRRSPLDEGNLNRAFPGDPAGTPTFRMAHFLESELFPRHDVVVDLHSGGTSMEHLPCALIERQGPPERFARALDLMKAMGLAYGFVAENGASAPTSMAGAARAGAIGLSGEFGGGGTATRASVRGTERALDNLLLKLGMVETPPFGTDPSAFETMTILALESHEQAIFATHRGWFEPAVALGDRVEPGDLAGWYHDFERIERPEEELRFQRGGIVLSRRLHTDCRSGDCLIQVARIVGEAG</sequence>
<reference evidence="6 7" key="1">
    <citation type="journal article" date="2016" name="Front. Microbiol.">
        <title>Genomic Resource of Rice Seed Associated Bacteria.</title>
        <authorList>
            <person name="Midha S."/>
            <person name="Bansal K."/>
            <person name="Sharma S."/>
            <person name="Kumar N."/>
            <person name="Patil P.P."/>
            <person name="Chaudhry V."/>
            <person name="Patil P.B."/>
        </authorList>
    </citation>
    <scope>NUCLEOTIDE SEQUENCE [LARGE SCALE GENOMIC DNA]</scope>
    <source>
        <strain evidence="6 7">NS226</strain>
    </source>
</reference>
<accession>A0A175RAV2</accession>
<keyword evidence="4" id="KW-0862">Zinc</keyword>
<dbReference type="GO" id="GO:0016788">
    <property type="term" value="F:hydrolase activity, acting on ester bonds"/>
    <property type="evidence" value="ECO:0007669"/>
    <property type="project" value="InterPro"/>
</dbReference>
<dbReference type="InterPro" id="IPR055438">
    <property type="entry name" value="AstE_AspA_cat"/>
</dbReference>